<gene>
    <name evidence="2" type="ORF">A3J30_03640</name>
</gene>
<feature type="signal peptide" evidence="1">
    <location>
        <begin position="1"/>
        <end position="28"/>
    </location>
</feature>
<dbReference type="Proteomes" id="UP000178222">
    <property type="component" value="Unassembled WGS sequence"/>
</dbReference>
<organism evidence="2 3">
    <name type="scientific">Candidatus Wildermuthbacteria bacterium RIFCSPLOWO2_02_FULL_47_9c</name>
    <dbReference type="NCBI Taxonomy" id="1802466"/>
    <lineage>
        <taxon>Bacteria</taxon>
        <taxon>Candidatus Wildermuthiibacteriota</taxon>
    </lineage>
</organism>
<comment type="caution">
    <text evidence="2">The sequence shown here is derived from an EMBL/GenBank/DDBJ whole genome shotgun (WGS) entry which is preliminary data.</text>
</comment>
<evidence type="ECO:0000313" key="2">
    <source>
        <dbReference type="EMBL" id="OHA76690.1"/>
    </source>
</evidence>
<proteinExistence type="predicted"/>
<sequence>MRPAFLSFFAVAVGFGFLLFPYASPTHAQAVFEDADATVETSLLPAGVNPAENAFTSFGNDNGNIRVPLAQPAISPQENTLVSWGNADATIHSIPRPPLLIPSINYEELLAEKFRPILYLHEDERFKPQEIQVVLDTATLLKGDSPVLGALFPLTEEFLSAKTDSDFKLDLLGDIFIPDSPVTNETYNNTAYIHITQDEGRVVLQYWFFYYYNDWEGSVTHPIEDFQHEGDWEFIQLIFPGNKAIKEIVEENIPPAQAVYSAHAGGYKQNWDVVDKDGTRPEVYVAKGSHANYFRQGVCDLPIPLVFTPGNTDEARNPESFANLLVSQPIVDPVNNTQFEWLLFGGLWGVNSNSPKTPSQQELLGKSKWNNPVGWATSALTQLHIITWDNFYLDRCDGDFDGIWNNVDAQPDDLSDDFDAPGPFGRKTSGTITNKGDRDIQIKDAEIGGVQIGIGLGSKPAIIDFDQFICWLFPQNKIITKVVAIPFLPFAGIVTCGSAELAAEEGSAEFSISFDDLEVVATVSAGQTLKYDIIDDQLQIETSGEGEVPLTINGKSTTIQAGEIFSVQEIQIDIKPGSDRNPINCKTKGNGVIPVAILTTENFDATTVNHTTAVFEGAMEIHANKKTGEAQRHEEDVDKDGDTDLVFHFRQNETIFTCESTKATLTGKTFDADLFIGSDSIDTKNK</sequence>
<dbReference type="AlphaFoldDB" id="A0A1G2RV15"/>
<protein>
    <submittedName>
        <fullName evidence="2">Uncharacterized protein</fullName>
    </submittedName>
</protein>
<dbReference type="EMBL" id="MHUL01000029">
    <property type="protein sequence ID" value="OHA76690.1"/>
    <property type="molecule type" value="Genomic_DNA"/>
</dbReference>
<dbReference type="PANTHER" id="PTHR48174:SF5">
    <property type="entry name" value="VACUOLAR PROTEIN SORTING-ASSOCIATED PROTEIN 62"/>
    <property type="match status" value="1"/>
</dbReference>
<keyword evidence="1" id="KW-0732">Signal</keyword>
<name>A0A1G2RV15_9BACT</name>
<reference evidence="2 3" key="1">
    <citation type="journal article" date="2016" name="Nat. Commun.">
        <title>Thousands of microbial genomes shed light on interconnected biogeochemical processes in an aquifer system.</title>
        <authorList>
            <person name="Anantharaman K."/>
            <person name="Brown C.T."/>
            <person name="Hug L.A."/>
            <person name="Sharon I."/>
            <person name="Castelle C.J."/>
            <person name="Probst A.J."/>
            <person name="Thomas B.C."/>
            <person name="Singh A."/>
            <person name="Wilkins M.J."/>
            <person name="Karaoz U."/>
            <person name="Brodie E.L."/>
            <person name="Williams K.H."/>
            <person name="Hubbard S.S."/>
            <person name="Banfield J.F."/>
        </authorList>
    </citation>
    <scope>NUCLEOTIDE SEQUENCE [LARGE SCALE GENOMIC DNA]</scope>
</reference>
<evidence type="ECO:0000256" key="1">
    <source>
        <dbReference type="SAM" id="SignalP"/>
    </source>
</evidence>
<accession>A0A1G2RV15</accession>
<dbReference type="PANTHER" id="PTHR48174">
    <property type="entry name" value="DUF946 FAMILY PROTEIN"/>
    <property type="match status" value="1"/>
</dbReference>
<feature type="chain" id="PRO_5009584316" evidence="1">
    <location>
        <begin position="29"/>
        <end position="686"/>
    </location>
</feature>
<evidence type="ECO:0000313" key="3">
    <source>
        <dbReference type="Proteomes" id="UP000178222"/>
    </source>
</evidence>